<dbReference type="PRINTS" id="PR01035">
    <property type="entry name" value="TCRTETA"/>
</dbReference>
<feature type="transmembrane region" description="Helical" evidence="6">
    <location>
        <begin position="51"/>
        <end position="74"/>
    </location>
</feature>
<evidence type="ECO:0000256" key="3">
    <source>
        <dbReference type="ARBA" id="ARBA00022692"/>
    </source>
</evidence>
<feature type="transmembrane region" description="Helical" evidence="6">
    <location>
        <begin position="18"/>
        <end position="39"/>
    </location>
</feature>
<dbReference type="PROSITE" id="PS50850">
    <property type="entry name" value="MFS"/>
    <property type="match status" value="1"/>
</dbReference>
<evidence type="ECO:0000259" key="7">
    <source>
        <dbReference type="PROSITE" id="PS50850"/>
    </source>
</evidence>
<dbReference type="InterPro" id="IPR001958">
    <property type="entry name" value="Tet-R_TetA/multi-R_MdtG-like"/>
</dbReference>
<name>A0ABV9NLU3_9GAMM</name>
<feature type="transmembrane region" description="Helical" evidence="6">
    <location>
        <begin position="303"/>
        <end position="320"/>
    </location>
</feature>
<dbReference type="InterPro" id="IPR020846">
    <property type="entry name" value="MFS_dom"/>
</dbReference>
<keyword evidence="2" id="KW-1003">Cell membrane</keyword>
<dbReference type="InterPro" id="IPR011701">
    <property type="entry name" value="MFS"/>
</dbReference>
<dbReference type="RefSeq" id="WP_377004116.1">
    <property type="nucleotide sequence ID" value="NZ_JBHSGG010000022.1"/>
</dbReference>
<feature type="transmembrane region" description="Helical" evidence="6">
    <location>
        <begin position="248"/>
        <end position="271"/>
    </location>
</feature>
<evidence type="ECO:0000313" key="8">
    <source>
        <dbReference type="EMBL" id="MFC4728093.1"/>
    </source>
</evidence>
<keyword evidence="9" id="KW-1185">Reference proteome</keyword>
<evidence type="ECO:0000256" key="4">
    <source>
        <dbReference type="ARBA" id="ARBA00022989"/>
    </source>
</evidence>
<evidence type="ECO:0000313" key="9">
    <source>
        <dbReference type="Proteomes" id="UP001595892"/>
    </source>
</evidence>
<feature type="transmembrane region" description="Helical" evidence="6">
    <location>
        <begin position="278"/>
        <end position="297"/>
    </location>
</feature>
<feature type="transmembrane region" description="Helical" evidence="6">
    <location>
        <begin position="170"/>
        <end position="192"/>
    </location>
</feature>
<dbReference type="Pfam" id="PF07690">
    <property type="entry name" value="MFS_1"/>
    <property type="match status" value="1"/>
</dbReference>
<dbReference type="PANTHER" id="PTHR43124:SF3">
    <property type="entry name" value="CHLORAMPHENICOL EFFLUX PUMP RV0191"/>
    <property type="match status" value="1"/>
</dbReference>
<feature type="transmembrane region" description="Helical" evidence="6">
    <location>
        <begin position="341"/>
        <end position="362"/>
    </location>
</feature>
<accession>A0ABV9NLU3</accession>
<comment type="subcellular location">
    <subcellularLocation>
        <location evidence="1">Cell membrane</location>
        <topology evidence="1">Multi-pass membrane protein</topology>
    </subcellularLocation>
</comment>
<dbReference type="SUPFAM" id="SSF103473">
    <property type="entry name" value="MFS general substrate transporter"/>
    <property type="match status" value="1"/>
</dbReference>
<proteinExistence type="predicted"/>
<comment type="caution">
    <text evidence="8">The sequence shown here is derived from an EMBL/GenBank/DDBJ whole genome shotgun (WGS) entry which is preliminary data.</text>
</comment>
<dbReference type="Gene3D" id="1.20.1250.20">
    <property type="entry name" value="MFS general substrate transporter like domains"/>
    <property type="match status" value="1"/>
</dbReference>
<dbReference type="CDD" id="cd17324">
    <property type="entry name" value="MFS_NepI_like"/>
    <property type="match status" value="1"/>
</dbReference>
<evidence type="ECO:0000256" key="2">
    <source>
        <dbReference type="ARBA" id="ARBA00022475"/>
    </source>
</evidence>
<gene>
    <name evidence="8" type="ORF">ACFO3Q_07925</name>
</gene>
<dbReference type="InterPro" id="IPR036259">
    <property type="entry name" value="MFS_trans_sf"/>
</dbReference>
<dbReference type="PANTHER" id="PTHR43124">
    <property type="entry name" value="PURINE EFFLUX PUMP PBUE"/>
    <property type="match status" value="1"/>
</dbReference>
<dbReference type="EMBL" id="JBHSGG010000022">
    <property type="protein sequence ID" value="MFC4728093.1"/>
    <property type="molecule type" value="Genomic_DNA"/>
</dbReference>
<keyword evidence="5 6" id="KW-0472">Membrane</keyword>
<protein>
    <submittedName>
        <fullName evidence="8">MFS transporter</fullName>
    </submittedName>
</protein>
<evidence type="ECO:0000256" key="6">
    <source>
        <dbReference type="SAM" id="Phobius"/>
    </source>
</evidence>
<sequence>MSAVPQSVPSRDARLTEFALAVGGFGIGTGEFAIMGLLPQVAAELGVSEPVAGHAISAYALGVVVGAPLLAVIAARLPRRAVLLGLMLLFALGNVASALAAGYGQLLAFRFLAGLPHGAFFGVASLVVAGMVDPGKRAQAVGRVMLGLTVALLIGTPLATWFGQTLSWRAAFATVGGIALVTMLLVRLFVPATPGDRDASPLRELGALRRPQVWLTLATGAIGFGGMFAVFSYITPTLVEVSQVPERWVPLVLAVFGAGGVVGNTLGAALADRALKPAIAGLLAWNMCVLLVFVAAAHNPWTAALLVFLVGTGGGLVPALQVRLMDTAADAQTLAAALNHAAFNMANALGAWLGGLTVLAGHGWTSTGWVGAALAFAGLLVFLAAVALERRRVRTDACAALG</sequence>
<reference evidence="9" key="1">
    <citation type="journal article" date="2019" name="Int. J. Syst. Evol. Microbiol.">
        <title>The Global Catalogue of Microorganisms (GCM) 10K type strain sequencing project: providing services to taxonomists for standard genome sequencing and annotation.</title>
        <authorList>
            <consortium name="The Broad Institute Genomics Platform"/>
            <consortium name="The Broad Institute Genome Sequencing Center for Infectious Disease"/>
            <person name="Wu L."/>
            <person name="Ma J."/>
        </authorList>
    </citation>
    <scope>NUCLEOTIDE SEQUENCE [LARGE SCALE GENOMIC DNA]</scope>
    <source>
        <strain evidence="9">CGMCC 1.13574</strain>
    </source>
</reference>
<evidence type="ECO:0000256" key="1">
    <source>
        <dbReference type="ARBA" id="ARBA00004651"/>
    </source>
</evidence>
<feature type="transmembrane region" description="Helical" evidence="6">
    <location>
        <begin position="213"/>
        <end position="236"/>
    </location>
</feature>
<evidence type="ECO:0000256" key="5">
    <source>
        <dbReference type="ARBA" id="ARBA00023136"/>
    </source>
</evidence>
<feature type="transmembrane region" description="Helical" evidence="6">
    <location>
        <begin position="81"/>
        <end position="103"/>
    </location>
</feature>
<feature type="transmembrane region" description="Helical" evidence="6">
    <location>
        <begin position="109"/>
        <end position="132"/>
    </location>
</feature>
<feature type="domain" description="Major facilitator superfamily (MFS) profile" evidence="7">
    <location>
        <begin position="16"/>
        <end position="390"/>
    </location>
</feature>
<dbReference type="Proteomes" id="UP001595892">
    <property type="component" value="Unassembled WGS sequence"/>
</dbReference>
<keyword evidence="3 6" id="KW-0812">Transmembrane</keyword>
<organism evidence="8 9">
    <name type="scientific">Coralloluteibacterium thermophilum</name>
    <dbReference type="NCBI Taxonomy" id="2707049"/>
    <lineage>
        <taxon>Bacteria</taxon>
        <taxon>Pseudomonadati</taxon>
        <taxon>Pseudomonadota</taxon>
        <taxon>Gammaproteobacteria</taxon>
        <taxon>Lysobacterales</taxon>
        <taxon>Lysobacteraceae</taxon>
        <taxon>Coralloluteibacterium</taxon>
    </lineage>
</organism>
<feature type="transmembrane region" description="Helical" evidence="6">
    <location>
        <begin position="144"/>
        <end position="164"/>
    </location>
</feature>
<dbReference type="InterPro" id="IPR050189">
    <property type="entry name" value="MFS_Efflux_Transporters"/>
</dbReference>
<feature type="transmembrane region" description="Helical" evidence="6">
    <location>
        <begin position="368"/>
        <end position="388"/>
    </location>
</feature>
<keyword evidence="4 6" id="KW-1133">Transmembrane helix</keyword>